<dbReference type="GO" id="GO:0015888">
    <property type="term" value="P:thiamine transport"/>
    <property type="evidence" value="ECO:0007669"/>
    <property type="project" value="TreeGrafter"/>
</dbReference>
<evidence type="ECO:0000256" key="1">
    <source>
        <dbReference type="ARBA" id="ARBA00022729"/>
    </source>
</evidence>
<dbReference type="Pfam" id="PF13343">
    <property type="entry name" value="SBP_bac_6"/>
    <property type="match status" value="1"/>
</dbReference>
<dbReference type="Gene3D" id="3.40.190.10">
    <property type="entry name" value="Periplasmic binding protein-like II"/>
    <property type="match status" value="2"/>
</dbReference>
<gene>
    <name evidence="2" type="ORF">FFL34_11270</name>
</gene>
<comment type="caution">
    <text evidence="2">The sequence shown here is derived from an EMBL/GenBank/DDBJ whole genome shotgun (WGS) entry which is preliminary data.</text>
</comment>
<protein>
    <submittedName>
        <fullName evidence="2">Extracellular solute-binding protein</fullName>
    </submittedName>
</protein>
<dbReference type="PANTHER" id="PTHR30006">
    <property type="entry name" value="THIAMINE-BINDING PERIPLASMIC PROTEIN-RELATED"/>
    <property type="match status" value="1"/>
</dbReference>
<evidence type="ECO:0000313" key="2">
    <source>
        <dbReference type="EMBL" id="TMN23860.1"/>
    </source>
</evidence>
<keyword evidence="1" id="KW-0732">Signal</keyword>
<organism evidence="2 3">
    <name type="scientific">Lentibacillus cibarius</name>
    <dbReference type="NCBI Taxonomy" id="2583219"/>
    <lineage>
        <taxon>Bacteria</taxon>
        <taxon>Bacillati</taxon>
        <taxon>Bacillota</taxon>
        <taxon>Bacilli</taxon>
        <taxon>Bacillales</taxon>
        <taxon>Bacillaceae</taxon>
        <taxon>Lentibacillus</taxon>
    </lineage>
</organism>
<dbReference type="OrthoDB" id="366726at2"/>
<dbReference type="PANTHER" id="PTHR30006:SF2">
    <property type="entry name" value="ABC TRANSPORTER SUBSTRATE-BINDING PROTEIN"/>
    <property type="match status" value="1"/>
</dbReference>
<dbReference type="GO" id="GO:0030975">
    <property type="term" value="F:thiamine binding"/>
    <property type="evidence" value="ECO:0007669"/>
    <property type="project" value="TreeGrafter"/>
</dbReference>
<dbReference type="AlphaFoldDB" id="A0A5S3QPM5"/>
<dbReference type="Proteomes" id="UP000306980">
    <property type="component" value="Unassembled WGS sequence"/>
</dbReference>
<dbReference type="GO" id="GO:0030288">
    <property type="term" value="C:outer membrane-bounded periplasmic space"/>
    <property type="evidence" value="ECO:0007669"/>
    <property type="project" value="TreeGrafter"/>
</dbReference>
<accession>A0A5S3QPM5</accession>
<dbReference type="RefSeq" id="WP_138604727.1">
    <property type="nucleotide sequence ID" value="NZ_VCIA01000001.1"/>
</dbReference>
<reference evidence="2 3" key="1">
    <citation type="submission" date="2019-05" db="EMBL/GenBank/DDBJ databases">
        <title>Genomic analysis of Lentibacillus sp. NKC220-2.</title>
        <authorList>
            <person name="Oh Y.J."/>
        </authorList>
    </citation>
    <scope>NUCLEOTIDE SEQUENCE [LARGE SCALE GENOMIC DNA]</scope>
    <source>
        <strain evidence="2 3">NKC220-2</strain>
    </source>
</reference>
<dbReference type="EMBL" id="VCIA01000001">
    <property type="protein sequence ID" value="TMN23860.1"/>
    <property type="molecule type" value="Genomic_DNA"/>
</dbReference>
<sequence>MNPLLGIVFATLLGTLAACSGGEESSAIEDPNSMSVEEITEKAKEEGKIQSVGMPDSWANWEETWKELEKEYGLDHTDTDMDSAEEVAQFEAEGKNATADIGDVGISFGPIAEEKGVTMPYKTSYWDDIPDWAKDDDGDWIVGYQGTIAIMTDKRVVDNPPRSWGDILEGDYEVSVGDVQSATQAQMAVLSAALANGGSVDNLMPGIEYFAKLAKQGRLVLVNPNLPKWEANEVEVALMWDFNAIGYANQLDKDNYEISIPEDGSVVSGYATILNKYAPNPHAAMLTREYILSDAGQDNLAKGHARPIRENAELSQEGKDSLLPPEQYENTFTIEDQEALSKSLSNLVDLWKEHVLAYVN</sequence>
<evidence type="ECO:0000313" key="3">
    <source>
        <dbReference type="Proteomes" id="UP000306980"/>
    </source>
</evidence>
<dbReference type="SUPFAM" id="SSF53850">
    <property type="entry name" value="Periplasmic binding protein-like II"/>
    <property type="match status" value="1"/>
</dbReference>
<name>A0A5S3QPM5_9BACI</name>
<dbReference type="GO" id="GO:0030976">
    <property type="term" value="F:thiamine pyrophosphate binding"/>
    <property type="evidence" value="ECO:0007669"/>
    <property type="project" value="TreeGrafter"/>
</dbReference>
<proteinExistence type="predicted"/>